<dbReference type="InterPro" id="IPR003388">
    <property type="entry name" value="Reticulon"/>
</dbReference>
<evidence type="ECO:0000256" key="2">
    <source>
        <dbReference type="ARBA" id="ARBA00022692"/>
    </source>
</evidence>
<name>A0A6P4FMD6_DRORH</name>
<evidence type="ECO:0000259" key="8">
    <source>
        <dbReference type="Pfam" id="PF02453"/>
    </source>
</evidence>
<evidence type="ECO:0000256" key="1">
    <source>
        <dbReference type="ARBA" id="ARBA00004477"/>
    </source>
</evidence>
<feature type="coiled-coil region" evidence="6">
    <location>
        <begin position="212"/>
        <end position="239"/>
    </location>
</feature>
<evidence type="ECO:0000313" key="10">
    <source>
        <dbReference type="Proteomes" id="UP001652680"/>
    </source>
</evidence>
<feature type="transmembrane region" description="Helical" evidence="7">
    <location>
        <begin position="40"/>
        <end position="64"/>
    </location>
</feature>
<sequence length="278" mass="31763">MSVIEKPEEVVEAKPVTNRAQMYTFGELIRAMGDITLPGFVWKVIFCQEPVLSVIYLFVGLFALDLLASYSLVKLVGLVGLTILCHGIAYATIRPYVRFAPYENLLTCRIDLTLCPEKVDRVVGCVTNWINRWVATVQFLLFGDHLLASFLVGIALLELHAILRWVEISLIKFAYCMAFVLPRIWRIFRLWLELQPPHSHAHWLISTASMGKDLVLEAIEKAAQELELIRERILEREQLEGPGDISVGWIDKIMEYKDSFEKWISSPKTVVKEKADSL</sequence>
<keyword evidence="4 7" id="KW-1133">Transmembrane helix</keyword>
<feature type="transmembrane region" description="Helical" evidence="7">
    <location>
        <begin position="70"/>
        <end position="93"/>
    </location>
</feature>
<reference evidence="11" key="2">
    <citation type="submission" date="2025-04" db="UniProtKB">
        <authorList>
            <consortium name="RefSeq"/>
        </authorList>
    </citation>
    <scope>IDENTIFICATION</scope>
</reference>
<keyword evidence="3" id="KW-0256">Endoplasmic reticulum</keyword>
<comment type="subcellular location">
    <subcellularLocation>
        <location evidence="1">Endoplasmic reticulum membrane</location>
        <topology evidence="1">Multi-pass membrane protein</topology>
    </subcellularLocation>
</comment>
<dbReference type="GO" id="GO:0005789">
    <property type="term" value="C:endoplasmic reticulum membrane"/>
    <property type="evidence" value="ECO:0007669"/>
    <property type="project" value="UniProtKB-SubCell"/>
</dbReference>
<dbReference type="GeneID" id="108051152"/>
<dbReference type="AlphaFoldDB" id="A0A6P4FMD6"/>
<reference evidence="9" key="3">
    <citation type="submission" date="2025-05" db="UniProtKB">
        <authorList>
            <consortium name="EnsemblMetazoa"/>
        </authorList>
    </citation>
    <scope>IDENTIFICATION</scope>
</reference>
<reference evidence="10" key="1">
    <citation type="journal article" date="2021" name="Elife">
        <title>Highly contiguous assemblies of 101 drosophilid genomes.</title>
        <authorList>
            <person name="Kim B.Y."/>
            <person name="Wang J.R."/>
            <person name="Miller D.E."/>
            <person name="Barmina O."/>
            <person name="Delaney E."/>
            <person name="Thompson A."/>
            <person name="Comeault A.A."/>
            <person name="Peede D."/>
            <person name="D'Agostino E.R."/>
            <person name="Pelaez J."/>
            <person name="Aguilar J.M."/>
            <person name="Haji D."/>
            <person name="Matsunaga T."/>
            <person name="Armstrong E.E."/>
            <person name="Zych M."/>
            <person name="Ogawa Y."/>
            <person name="Stamenkovic-Radak M."/>
            <person name="Jelic M."/>
            <person name="Veselinovic M.S."/>
            <person name="Tanaskovic M."/>
            <person name="Eric P."/>
            <person name="Gao J.J."/>
            <person name="Katoh T.K."/>
            <person name="Toda M.J."/>
            <person name="Watabe H."/>
            <person name="Watada M."/>
            <person name="Davis J.S."/>
            <person name="Moyle L.C."/>
            <person name="Manoli G."/>
            <person name="Bertolini E."/>
            <person name="Kostal V."/>
            <person name="Hawley R.S."/>
            <person name="Takahashi A."/>
            <person name="Jones C.D."/>
            <person name="Price D.K."/>
            <person name="Whiteman N."/>
            <person name="Kopp A."/>
            <person name="Matute D.R."/>
            <person name="Petrov D.A."/>
        </authorList>
    </citation>
    <scope>NUCLEOTIDE SEQUENCE [LARGE SCALE GENOMIC DNA]</scope>
</reference>
<protein>
    <submittedName>
        <fullName evidence="11">Uncharacterized protein LOC108051152</fullName>
    </submittedName>
</protein>
<feature type="transmembrane region" description="Helical" evidence="7">
    <location>
        <begin position="162"/>
        <end position="181"/>
    </location>
</feature>
<dbReference type="RefSeq" id="XP_016988628.1">
    <property type="nucleotide sequence ID" value="XM_017133139.1"/>
</dbReference>
<feature type="transmembrane region" description="Helical" evidence="7">
    <location>
        <begin position="139"/>
        <end position="156"/>
    </location>
</feature>
<dbReference type="OMA" id="YQMITAL"/>
<proteinExistence type="predicted"/>
<evidence type="ECO:0000313" key="9">
    <source>
        <dbReference type="EnsemblMetazoa" id="XP_016988628.1"/>
    </source>
</evidence>
<gene>
    <name evidence="11" type="primary">LOC108051152</name>
    <name evidence="9" type="synonym">108051152</name>
</gene>
<keyword evidence="2 7" id="KW-0812">Transmembrane</keyword>
<dbReference type="EnsemblMetazoa" id="XM_017133139.1">
    <property type="protein sequence ID" value="XP_016988628.1"/>
    <property type="gene ID" value="LOC108051152"/>
</dbReference>
<feature type="domain" description="Reticulon" evidence="8">
    <location>
        <begin position="49"/>
        <end position="185"/>
    </location>
</feature>
<evidence type="ECO:0000256" key="6">
    <source>
        <dbReference type="SAM" id="Coils"/>
    </source>
</evidence>
<keyword evidence="6" id="KW-0175">Coiled coil</keyword>
<evidence type="ECO:0000256" key="5">
    <source>
        <dbReference type="ARBA" id="ARBA00023136"/>
    </source>
</evidence>
<accession>A0A6P4FMD6</accession>
<keyword evidence="10" id="KW-1185">Reference proteome</keyword>
<dbReference type="Pfam" id="PF02453">
    <property type="entry name" value="Reticulon"/>
    <property type="match status" value="1"/>
</dbReference>
<evidence type="ECO:0000313" key="11">
    <source>
        <dbReference type="RefSeq" id="XP_016988628.1"/>
    </source>
</evidence>
<dbReference type="CTD" id="33096"/>
<keyword evidence="5 7" id="KW-0472">Membrane</keyword>
<dbReference type="Proteomes" id="UP001652680">
    <property type="component" value="Unassembled WGS sequence"/>
</dbReference>
<organism evidence="11">
    <name type="scientific">Drosophila rhopaloa</name>
    <name type="common">Fruit fly</name>
    <dbReference type="NCBI Taxonomy" id="1041015"/>
    <lineage>
        <taxon>Eukaryota</taxon>
        <taxon>Metazoa</taxon>
        <taxon>Ecdysozoa</taxon>
        <taxon>Arthropoda</taxon>
        <taxon>Hexapoda</taxon>
        <taxon>Insecta</taxon>
        <taxon>Pterygota</taxon>
        <taxon>Neoptera</taxon>
        <taxon>Endopterygota</taxon>
        <taxon>Diptera</taxon>
        <taxon>Brachycera</taxon>
        <taxon>Muscomorpha</taxon>
        <taxon>Ephydroidea</taxon>
        <taxon>Drosophilidae</taxon>
        <taxon>Drosophila</taxon>
        <taxon>Sophophora</taxon>
    </lineage>
</organism>
<evidence type="ECO:0000256" key="4">
    <source>
        <dbReference type="ARBA" id="ARBA00022989"/>
    </source>
</evidence>
<evidence type="ECO:0000256" key="3">
    <source>
        <dbReference type="ARBA" id="ARBA00022824"/>
    </source>
</evidence>
<dbReference type="OrthoDB" id="7871988at2759"/>
<evidence type="ECO:0000256" key="7">
    <source>
        <dbReference type="SAM" id="Phobius"/>
    </source>
</evidence>